<evidence type="ECO:0000313" key="2">
    <source>
        <dbReference type="EMBL" id="CAL1678912.1"/>
    </source>
</evidence>
<feature type="region of interest" description="Disordered" evidence="1">
    <location>
        <begin position="91"/>
        <end position="149"/>
    </location>
</feature>
<evidence type="ECO:0000313" key="3">
    <source>
        <dbReference type="Proteomes" id="UP001497644"/>
    </source>
</evidence>
<feature type="region of interest" description="Disordered" evidence="1">
    <location>
        <begin position="48"/>
        <end position="67"/>
    </location>
</feature>
<keyword evidence="3" id="KW-1185">Reference proteome</keyword>
<reference evidence="2" key="1">
    <citation type="submission" date="2024-04" db="EMBL/GenBank/DDBJ databases">
        <authorList>
            <consortium name="Molecular Ecology Group"/>
        </authorList>
    </citation>
    <scope>NUCLEOTIDE SEQUENCE</scope>
</reference>
<gene>
    <name evidence="2" type="ORF">LPLAT_LOCUS4689</name>
</gene>
<dbReference type="AlphaFoldDB" id="A0AAV2NHA9"/>
<organism evidence="2 3">
    <name type="scientific">Lasius platythorax</name>
    <dbReference type="NCBI Taxonomy" id="488582"/>
    <lineage>
        <taxon>Eukaryota</taxon>
        <taxon>Metazoa</taxon>
        <taxon>Ecdysozoa</taxon>
        <taxon>Arthropoda</taxon>
        <taxon>Hexapoda</taxon>
        <taxon>Insecta</taxon>
        <taxon>Pterygota</taxon>
        <taxon>Neoptera</taxon>
        <taxon>Endopterygota</taxon>
        <taxon>Hymenoptera</taxon>
        <taxon>Apocrita</taxon>
        <taxon>Aculeata</taxon>
        <taxon>Formicoidea</taxon>
        <taxon>Formicidae</taxon>
        <taxon>Formicinae</taxon>
        <taxon>Lasius</taxon>
        <taxon>Lasius</taxon>
    </lineage>
</organism>
<proteinExistence type="predicted"/>
<protein>
    <submittedName>
        <fullName evidence="2">Uncharacterized protein</fullName>
    </submittedName>
</protein>
<name>A0AAV2NHA9_9HYME</name>
<dbReference type="EMBL" id="OZ034838">
    <property type="protein sequence ID" value="CAL1678912.1"/>
    <property type="molecule type" value="Genomic_DNA"/>
</dbReference>
<feature type="compositionally biased region" description="Basic and acidic residues" evidence="1">
    <location>
        <begin position="53"/>
        <end position="67"/>
    </location>
</feature>
<feature type="compositionally biased region" description="Basic and acidic residues" evidence="1">
    <location>
        <begin position="108"/>
        <end position="149"/>
    </location>
</feature>
<accession>A0AAV2NHA9</accession>
<dbReference type="Proteomes" id="UP001497644">
    <property type="component" value="Chromosome 15"/>
</dbReference>
<sequence>MYLLYVYICAWRERRKDSIPLRGVIREKRWENERATETEKEIPKWKKKVARTTRHDPRFEEEGEEKGEALLEKGHWDARNESLLVVAMGSRTAGSSWDEGSPCSNEGKGCEDQSVREPGRMDGRMRDAPQASERGDERIRSANRAARDK</sequence>
<evidence type="ECO:0000256" key="1">
    <source>
        <dbReference type="SAM" id="MobiDB-lite"/>
    </source>
</evidence>